<feature type="compositionally biased region" description="Polar residues" evidence="3">
    <location>
        <begin position="542"/>
        <end position="553"/>
    </location>
</feature>
<feature type="domain" description="PDZ" evidence="5">
    <location>
        <begin position="437"/>
        <end position="530"/>
    </location>
</feature>
<organism evidence="6 7">
    <name type="scientific">Microctonus aethiopoides</name>
    <dbReference type="NCBI Taxonomy" id="144406"/>
    <lineage>
        <taxon>Eukaryota</taxon>
        <taxon>Metazoa</taxon>
        <taxon>Ecdysozoa</taxon>
        <taxon>Arthropoda</taxon>
        <taxon>Hexapoda</taxon>
        <taxon>Insecta</taxon>
        <taxon>Pterygota</taxon>
        <taxon>Neoptera</taxon>
        <taxon>Endopterygota</taxon>
        <taxon>Hymenoptera</taxon>
        <taxon>Apocrita</taxon>
        <taxon>Ichneumonoidea</taxon>
        <taxon>Braconidae</taxon>
        <taxon>Euphorinae</taxon>
        <taxon>Microctonus</taxon>
    </lineage>
</organism>
<dbReference type="InterPro" id="IPR011011">
    <property type="entry name" value="Znf_FYVE_PHD"/>
</dbReference>
<dbReference type="InterPro" id="IPR000008">
    <property type="entry name" value="C2_dom"/>
</dbReference>
<proteinExistence type="predicted"/>
<dbReference type="GO" id="GO:0031267">
    <property type="term" value="F:small GTPase binding"/>
    <property type="evidence" value="ECO:0007669"/>
    <property type="project" value="InterPro"/>
</dbReference>
<feature type="region of interest" description="Disordered" evidence="3">
    <location>
        <begin position="125"/>
        <end position="158"/>
    </location>
</feature>
<comment type="caution">
    <text evidence="6">The sequence shown here is derived from an EMBL/GenBank/DDBJ whole genome shotgun (WGS) entry which is preliminary data.</text>
</comment>
<dbReference type="InterPro" id="IPR001478">
    <property type="entry name" value="PDZ"/>
</dbReference>
<dbReference type="PANTHER" id="PTHR12157">
    <property type="entry name" value="REGULATING SYNAPTIC MEMBRANE EXOCYTOSIS PROTEIN"/>
    <property type="match status" value="1"/>
</dbReference>
<evidence type="ECO:0000256" key="2">
    <source>
        <dbReference type="ARBA" id="ARBA00034103"/>
    </source>
</evidence>
<keyword evidence="7" id="KW-1185">Reference proteome</keyword>
<dbReference type="InterPro" id="IPR039032">
    <property type="entry name" value="Rim-like"/>
</dbReference>
<evidence type="ECO:0000259" key="5">
    <source>
        <dbReference type="PROSITE" id="PS50106"/>
    </source>
</evidence>
<reference evidence="6" key="1">
    <citation type="journal article" date="2023" name="bioRxiv">
        <title>Scaffold-level genome assemblies of two parasitoid biocontrol wasps reveal the parthenogenesis mechanism and an associated novel virus.</title>
        <authorList>
            <person name="Inwood S."/>
            <person name="Skelly J."/>
            <person name="Guhlin J."/>
            <person name="Harrop T."/>
            <person name="Goldson S."/>
            <person name="Dearden P."/>
        </authorList>
    </citation>
    <scope>NUCLEOTIDE SEQUENCE</scope>
    <source>
        <strain evidence="6">Irish</strain>
        <tissue evidence="6">Whole body</tissue>
    </source>
</reference>
<dbReference type="SMART" id="SM00228">
    <property type="entry name" value="PDZ"/>
    <property type="match status" value="1"/>
</dbReference>
<dbReference type="Pfam" id="PF00168">
    <property type="entry name" value="C2"/>
    <property type="match status" value="1"/>
</dbReference>
<dbReference type="GO" id="GO:0050806">
    <property type="term" value="P:positive regulation of synaptic transmission"/>
    <property type="evidence" value="ECO:0007669"/>
    <property type="project" value="TreeGrafter"/>
</dbReference>
<evidence type="ECO:0000256" key="1">
    <source>
        <dbReference type="ARBA" id="ARBA00023018"/>
    </source>
</evidence>
<dbReference type="PROSITE" id="PS50004">
    <property type="entry name" value="C2"/>
    <property type="match status" value="1"/>
</dbReference>
<evidence type="ECO:0000256" key="3">
    <source>
        <dbReference type="SAM" id="MobiDB-lite"/>
    </source>
</evidence>
<dbReference type="Proteomes" id="UP001168990">
    <property type="component" value="Unassembled WGS sequence"/>
</dbReference>
<dbReference type="PROSITE" id="PS50106">
    <property type="entry name" value="PDZ"/>
    <property type="match status" value="1"/>
</dbReference>
<dbReference type="SMART" id="SM00239">
    <property type="entry name" value="C2"/>
    <property type="match status" value="1"/>
</dbReference>
<dbReference type="PANTHER" id="PTHR12157:SF24">
    <property type="entry name" value="FIFE, ISOFORM D"/>
    <property type="match status" value="1"/>
</dbReference>
<sequence>AKSVPAKVTPIEDIIPKEEIPVIESPKPKPEPGRPASRAGSCRVCLKSFKPDDFSRTCYECQFKVCDDCACYSETKDYDDPTTWRCSVCRRKIASRGQPIVTQESTDSLLEVPVLEALQRRHSDARLSCQGGGPNAGAGSALAPPRSPELRRHSDVSPASLKELEKFRKVAGERREELRWERELEWRSKSRSGSPDRHGNERGRASNQEGDIGEDEDERRRRAVRRSGGTIRRKSRVTRQHSYDDEIKSGGGGNGNGQPGHPDTGLGLPVQLPRRASAYDVFATPGSGGLNAMAIAAAQQRTSISAQGSREPEERSPGRRQSFRVVKPVMAYEMGGDDEKIINLDANSGSEVGGNVQSDEPRPNRRRASMLPDINMIRALPSVPGSVKAPSSAVARVAVQDERELPRQGSLVDGEGIKIVIHDVDSDLSPRVNAKRRVVLRRDPQLMDKGHRTRGFGMRVVGGKTSNDGRLYASIVWTVPGGPADLAGLHKGDKVLEWSGVSLIDRNFEDVAQIVERTGDIAEILVEHAGDMSGDSLDEPGISQSSGKSSGNLGLQLDTETDKTPSSPTRRKLPKTPEQLAKERQVSGRIQIHVWYETDRKELVVSVLAADELCMRDEYTPPEAFAKLVLVPPCGDQSSHQTEVAGPTQNPIWNANLTFPGIAGEKLMERTIEVTLWDCQPDGDNVYLGECVVNLQNAFEADREVWYRLEDPRGIRSGKSPYASPRGSLSIEIAQRLLRREIRDRSYSEDTPSDSGSPEPYFLHPDHAWQANSRRGSSQSEQLEIEPYELSKDYSRSLPGSRRSSFQSQGGTDSGSIGDADMPVVYYNRERRRSSVARSMRDPEEVLRSLKKAAAKSELGRTMSLSNEKRRGSRE</sequence>
<dbReference type="Pfam" id="PF00595">
    <property type="entry name" value="PDZ"/>
    <property type="match status" value="1"/>
</dbReference>
<dbReference type="GO" id="GO:0048167">
    <property type="term" value="P:regulation of synaptic plasticity"/>
    <property type="evidence" value="ECO:0007669"/>
    <property type="project" value="TreeGrafter"/>
</dbReference>
<dbReference type="AlphaFoldDB" id="A0AA39C5T1"/>
<dbReference type="GO" id="GO:0048788">
    <property type="term" value="C:cytoskeleton of presynaptic active zone"/>
    <property type="evidence" value="ECO:0007669"/>
    <property type="project" value="TreeGrafter"/>
</dbReference>
<dbReference type="SUPFAM" id="SSF50156">
    <property type="entry name" value="PDZ domain-like"/>
    <property type="match status" value="1"/>
</dbReference>
<evidence type="ECO:0000313" key="6">
    <source>
        <dbReference type="EMBL" id="KAK0158343.1"/>
    </source>
</evidence>
<dbReference type="GO" id="GO:0048791">
    <property type="term" value="P:calcium ion-regulated exocytosis of neurotransmitter"/>
    <property type="evidence" value="ECO:0007669"/>
    <property type="project" value="TreeGrafter"/>
</dbReference>
<feature type="region of interest" description="Disordered" evidence="3">
    <location>
        <begin position="742"/>
        <end position="765"/>
    </location>
</feature>
<feature type="domain" description="C2" evidence="4">
    <location>
        <begin position="586"/>
        <end position="707"/>
    </location>
</feature>
<feature type="region of interest" description="Disordered" evidence="3">
    <location>
        <begin position="301"/>
        <end position="320"/>
    </location>
</feature>
<feature type="compositionally biased region" description="Basic and acidic residues" evidence="3">
    <location>
        <begin position="18"/>
        <end position="32"/>
    </location>
</feature>
<evidence type="ECO:0000259" key="4">
    <source>
        <dbReference type="PROSITE" id="PS50004"/>
    </source>
</evidence>
<dbReference type="Gene3D" id="2.30.42.10">
    <property type="match status" value="1"/>
</dbReference>
<feature type="compositionally biased region" description="Polar residues" evidence="3">
    <location>
        <begin position="346"/>
        <end position="358"/>
    </location>
</feature>
<feature type="compositionally biased region" description="Low complexity" evidence="3">
    <location>
        <begin position="800"/>
        <end position="811"/>
    </location>
</feature>
<feature type="region of interest" description="Disordered" evidence="3">
    <location>
        <begin position="18"/>
        <end position="39"/>
    </location>
</feature>
<reference evidence="6" key="2">
    <citation type="submission" date="2023-03" db="EMBL/GenBank/DDBJ databases">
        <authorList>
            <person name="Inwood S.N."/>
            <person name="Skelly J.G."/>
            <person name="Guhlin J."/>
            <person name="Harrop T.W.R."/>
            <person name="Goldson S.G."/>
            <person name="Dearden P.K."/>
        </authorList>
    </citation>
    <scope>NUCLEOTIDE SEQUENCE</scope>
    <source>
        <strain evidence="6">Irish</strain>
        <tissue evidence="6">Whole body</tissue>
    </source>
</reference>
<feature type="region of interest" description="Disordered" evidence="3">
    <location>
        <begin position="346"/>
        <end position="367"/>
    </location>
</feature>
<dbReference type="SUPFAM" id="SSF49562">
    <property type="entry name" value="C2 domain (Calcium/lipid-binding domain, CaLB)"/>
    <property type="match status" value="1"/>
</dbReference>
<dbReference type="InterPro" id="IPR035892">
    <property type="entry name" value="C2_domain_sf"/>
</dbReference>
<feature type="compositionally biased region" description="Basic and acidic residues" evidence="3">
    <location>
        <begin position="185"/>
        <end position="204"/>
    </location>
</feature>
<feature type="non-terminal residue" evidence="6">
    <location>
        <position position="875"/>
    </location>
</feature>
<feature type="region of interest" description="Disordered" evidence="3">
    <location>
        <begin position="185"/>
        <end position="270"/>
    </location>
</feature>
<feature type="region of interest" description="Disordered" evidence="3">
    <location>
        <begin position="794"/>
        <end position="875"/>
    </location>
</feature>
<dbReference type="FunFam" id="2.60.40.150:FF:000202">
    <property type="entry name" value="Uncharacterized protein, isoform B"/>
    <property type="match status" value="1"/>
</dbReference>
<name>A0AA39C5T1_9HYME</name>
<dbReference type="Gene3D" id="2.60.40.150">
    <property type="entry name" value="C2 domain"/>
    <property type="match status" value="1"/>
</dbReference>
<feature type="region of interest" description="Disordered" evidence="3">
    <location>
        <begin position="532"/>
        <end position="584"/>
    </location>
</feature>
<dbReference type="InterPro" id="IPR013083">
    <property type="entry name" value="Znf_RING/FYVE/PHD"/>
</dbReference>
<evidence type="ECO:0008006" key="8">
    <source>
        <dbReference type="Google" id="ProtNLM"/>
    </source>
</evidence>
<protein>
    <recommendedName>
        <fullName evidence="8">Regulating synaptic membrane exocytosis protein 1</fullName>
    </recommendedName>
</protein>
<dbReference type="GO" id="GO:0044325">
    <property type="term" value="F:transmembrane transporter binding"/>
    <property type="evidence" value="ECO:0007669"/>
    <property type="project" value="TreeGrafter"/>
</dbReference>
<dbReference type="SUPFAM" id="SSF57903">
    <property type="entry name" value="FYVE/PHD zinc finger"/>
    <property type="match status" value="1"/>
</dbReference>
<evidence type="ECO:0000313" key="7">
    <source>
        <dbReference type="Proteomes" id="UP001168990"/>
    </source>
</evidence>
<dbReference type="GO" id="GO:0042734">
    <property type="term" value="C:presynaptic membrane"/>
    <property type="evidence" value="ECO:0007669"/>
    <property type="project" value="TreeGrafter"/>
</dbReference>
<dbReference type="GO" id="GO:0042391">
    <property type="term" value="P:regulation of membrane potential"/>
    <property type="evidence" value="ECO:0007669"/>
    <property type="project" value="TreeGrafter"/>
</dbReference>
<keyword evidence="1" id="KW-0770">Synapse</keyword>
<feature type="compositionally biased region" description="Basic and acidic residues" evidence="3">
    <location>
        <begin position="839"/>
        <end position="848"/>
    </location>
</feature>
<gene>
    <name evidence="6" type="ORF">PV328_009357</name>
</gene>
<feature type="compositionally biased region" description="Gly residues" evidence="3">
    <location>
        <begin position="249"/>
        <end position="258"/>
    </location>
</feature>
<accession>A0AA39C5T1</accession>
<comment type="subcellular location">
    <subcellularLocation>
        <location evidence="2">Synapse</location>
    </subcellularLocation>
</comment>
<dbReference type="Gene3D" id="3.30.40.10">
    <property type="entry name" value="Zinc/RING finger domain, C3HC4 (zinc finger)"/>
    <property type="match status" value="1"/>
</dbReference>
<dbReference type="InterPro" id="IPR036034">
    <property type="entry name" value="PDZ_sf"/>
</dbReference>
<feature type="compositionally biased region" description="Basic residues" evidence="3">
    <location>
        <begin position="221"/>
        <end position="239"/>
    </location>
</feature>
<dbReference type="EMBL" id="JAQQBS010001424">
    <property type="protein sequence ID" value="KAK0158343.1"/>
    <property type="molecule type" value="Genomic_DNA"/>
</dbReference>